<dbReference type="CDD" id="cd22858">
    <property type="entry name" value="Nsa1"/>
    <property type="match status" value="1"/>
</dbReference>
<dbReference type="Proteomes" id="UP001623330">
    <property type="component" value="Unassembled WGS sequence"/>
</dbReference>
<evidence type="ECO:0000256" key="1">
    <source>
        <dbReference type="ARBA" id="ARBA00004604"/>
    </source>
</evidence>
<organism evidence="5 6">
    <name type="scientific">Nakaseomyces bracarensis</name>
    <dbReference type="NCBI Taxonomy" id="273131"/>
    <lineage>
        <taxon>Eukaryota</taxon>
        <taxon>Fungi</taxon>
        <taxon>Dikarya</taxon>
        <taxon>Ascomycota</taxon>
        <taxon>Saccharomycotina</taxon>
        <taxon>Saccharomycetes</taxon>
        <taxon>Saccharomycetales</taxon>
        <taxon>Saccharomycetaceae</taxon>
        <taxon>Nakaseomyces</taxon>
    </lineage>
</organism>
<dbReference type="EMBL" id="JBEVYD010000010">
    <property type="protein sequence ID" value="KAL3230091.1"/>
    <property type="molecule type" value="Genomic_DNA"/>
</dbReference>
<evidence type="ECO:0000313" key="5">
    <source>
        <dbReference type="EMBL" id="KAL3230091.1"/>
    </source>
</evidence>
<reference evidence="5 6" key="1">
    <citation type="submission" date="2024-05" db="EMBL/GenBank/DDBJ databases">
        <title>Long read based assembly of the Candida bracarensis genome reveals expanded adhesin content.</title>
        <authorList>
            <person name="Marcet-Houben M."/>
            <person name="Ksiezopolska E."/>
            <person name="Gabaldon T."/>
        </authorList>
    </citation>
    <scope>NUCLEOTIDE SEQUENCE [LARGE SCALE GENOMIC DNA]</scope>
    <source>
        <strain evidence="5 6">CBM6</strain>
    </source>
</reference>
<dbReference type="Gene3D" id="2.130.10.10">
    <property type="entry name" value="YVTN repeat-like/Quinoprotein amine dehydrogenase"/>
    <property type="match status" value="1"/>
</dbReference>
<dbReference type="InterPro" id="IPR037379">
    <property type="entry name" value="WDR74/Nsa1"/>
</dbReference>
<keyword evidence="3" id="KW-0690">Ribosome biogenesis</keyword>
<evidence type="ECO:0000256" key="2">
    <source>
        <dbReference type="ARBA" id="ARBA00011187"/>
    </source>
</evidence>
<comment type="caution">
    <text evidence="5">The sequence shown here is derived from an EMBL/GenBank/DDBJ whole genome shotgun (WGS) entry which is preliminary data.</text>
</comment>
<keyword evidence="6" id="KW-1185">Reference proteome</keyword>
<accession>A0ABR4NPQ5</accession>
<feature type="region of interest" description="Disordered" evidence="4">
    <location>
        <begin position="397"/>
        <end position="434"/>
    </location>
</feature>
<comment type="subcellular location">
    <subcellularLocation>
        <location evidence="1">Nucleus</location>
        <location evidence="1">Nucleolus</location>
    </subcellularLocation>
</comment>
<gene>
    <name evidence="5" type="ORF">RNJ44_01454</name>
</gene>
<evidence type="ECO:0000256" key="4">
    <source>
        <dbReference type="SAM" id="MobiDB-lite"/>
    </source>
</evidence>
<evidence type="ECO:0000256" key="3">
    <source>
        <dbReference type="ARBA" id="ARBA00022517"/>
    </source>
</evidence>
<dbReference type="PANTHER" id="PTHR16038">
    <property type="entry name" value="NOP SEVEN ASSOCIATED PROTEIN 1"/>
    <property type="match status" value="1"/>
</dbReference>
<dbReference type="SUPFAM" id="SSF50998">
    <property type="entry name" value="Quinoprotein alcohol dehydrogenase-like"/>
    <property type="match status" value="1"/>
</dbReference>
<dbReference type="InterPro" id="IPR011047">
    <property type="entry name" value="Quinoprotein_ADH-like_sf"/>
</dbReference>
<protein>
    <submittedName>
        <fullName evidence="5">Ribosome biogenesis protein NSA1</fullName>
    </submittedName>
</protein>
<dbReference type="PANTHER" id="PTHR16038:SF4">
    <property type="entry name" value="WD REPEAT-CONTAINING PROTEIN 74"/>
    <property type="match status" value="1"/>
</dbReference>
<name>A0ABR4NPQ5_9SACH</name>
<feature type="compositionally biased region" description="Acidic residues" evidence="4">
    <location>
        <begin position="408"/>
        <end position="417"/>
    </location>
</feature>
<sequence>MRIYTSCIDNGALKEFVCGPGTDTSVQTAAQPLLCETHMPEGLNSAIEQITEVDDKIMLIARRNGSVQLVSRELKSEQEDKPSVSEFSLLDTVSGLLDNSRLDPFNASSKKRTKLVDGFLSIASINDEGDYLVGTKSGLIHIIKLRTDKLEKLNTLEVRAPLDFVQFYDIERTNSPTFACGGEENLVRLFEIQKNYSEIINIWEAKNVKNDRLDMRVPVWPVALKFFKPMSTDSPGYDSSKPNFQFVVITKWSHLGIYKTQHGKRPLKYIDLLPNREPLLQLEIIDPETNPLNFTPEKNYLSADINNFEFITTDLKRDVMRFNQNGRLISKYGRGDITGAATHISIYNQKYLLQGGLDRYLRVFKLSDRTILDKIYVGANINKIMIMEDDVEVEIIEKSNKKRSAKNEDEESDEEDAEKLWSELEKKNKKKQKK</sequence>
<evidence type="ECO:0000313" key="6">
    <source>
        <dbReference type="Proteomes" id="UP001623330"/>
    </source>
</evidence>
<proteinExistence type="predicted"/>
<dbReference type="InterPro" id="IPR015943">
    <property type="entry name" value="WD40/YVTN_repeat-like_dom_sf"/>
</dbReference>
<comment type="subunit">
    <text evidence="2">Component of the pre-66S ribosomal particle.</text>
</comment>